<reference evidence="1 2" key="1">
    <citation type="submission" date="2016-10" db="EMBL/GenBank/DDBJ databases">
        <title>Genome sequence of the basidiomycete white-rot fungus Trametes pubescens.</title>
        <authorList>
            <person name="Makela M.R."/>
            <person name="Granchi Z."/>
            <person name="Peng M."/>
            <person name="De Vries R.P."/>
            <person name="Grigoriev I."/>
            <person name="Riley R."/>
            <person name="Hilden K."/>
        </authorList>
    </citation>
    <scope>NUCLEOTIDE SEQUENCE [LARGE SCALE GENOMIC DNA]</scope>
    <source>
        <strain evidence="1 2">FBCC735</strain>
    </source>
</reference>
<dbReference type="Proteomes" id="UP000184267">
    <property type="component" value="Unassembled WGS sequence"/>
</dbReference>
<evidence type="ECO:0000313" key="1">
    <source>
        <dbReference type="EMBL" id="OJT15369.1"/>
    </source>
</evidence>
<organism evidence="1 2">
    <name type="scientific">Trametes pubescens</name>
    <name type="common">White-rot fungus</name>
    <dbReference type="NCBI Taxonomy" id="154538"/>
    <lineage>
        <taxon>Eukaryota</taxon>
        <taxon>Fungi</taxon>
        <taxon>Dikarya</taxon>
        <taxon>Basidiomycota</taxon>
        <taxon>Agaricomycotina</taxon>
        <taxon>Agaricomycetes</taxon>
        <taxon>Polyporales</taxon>
        <taxon>Polyporaceae</taxon>
        <taxon>Trametes</taxon>
    </lineage>
</organism>
<sequence length="57" mass="6449">MSPFAEARANFVMIGDGLELIDPAEADPYADGFNADTEAFKRPKGLTDWDWRVLRNF</sequence>
<accession>A0A1M2W694</accession>
<name>A0A1M2W694_TRAPU</name>
<dbReference type="EMBL" id="MNAD01000174">
    <property type="protein sequence ID" value="OJT15369.1"/>
    <property type="molecule type" value="Genomic_DNA"/>
</dbReference>
<keyword evidence="2" id="KW-1185">Reference proteome</keyword>
<evidence type="ECO:0000313" key="2">
    <source>
        <dbReference type="Proteomes" id="UP000184267"/>
    </source>
</evidence>
<protein>
    <submittedName>
        <fullName evidence="1">Uncharacterized protein</fullName>
    </submittedName>
</protein>
<gene>
    <name evidence="1" type="ORF">TRAPUB_8079</name>
</gene>
<proteinExistence type="predicted"/>
<comment type="caution">
    <text evidence="1">The sequence shown here is derived from an EMBL/GenBank/DDBJ whole genome shotgun (WGS) entry which is preliminary data.</text>
</comment>
<dbReference type="AlphaFoldDB" id="A0A1M2W694"/>